<feature type="compositionally biased region" description="Polar residues" evidence="1">
    <location>
        <begin position="95"/>
        <end position="109"/>
    </location>
</feature>
<evidence type="ECO:0000313" key="3">
    <source>
        <dbReference type="Proteomes" id="UP001066276"/>
    </source>
</evidence>
<reference evidence="2" key="1">
    <citation type="journal article" date="2022" name="bioRxiv">
        <title>Sequencing and chromosome-scale assembly of the giantPleurodeles waltlgenome.</title>
        <authorList>
            <person name="Brown T."/>
            <person name="Elewa A."/>
            <person name="Iarovenko S."/>
            <person name="Subramanian E."/>
            <person name="Araus A.J."/>
            <person name="Petzold A."/>
            <person name="Susuki M."/>
            <person name="Suzuki K.-i.T."/>
            <person name="Hayashi T."/>
            <person name="Toyoda A."/>
            <person name="Oliveira C."/>
            <person name="Osipova E."/>
            <person name="Leigh N.D."/>
            <person name="Simon A."/>
            <person name="Yun M.H."/>
        </authorList>
    </citation>
    <scope>NUCLEOTIDE SEQUENCE</scope>
    <source>
        <strain evidence="2">20211129_DDA</strain>
        <tissue evidence="2">Liver</tissue>
    </source>
</reference>
<sequence length="161" mass="18045">MGTLTTHAKRRLEQQTIIIDGLMKELKMVSAQEEVRIMLTKVEERISKQEEKTGARKSFKFNHDRLGYEYGRVYTFAHKYGTLRAKEKLDIAGNSDATLSNTDISSDPGSSADEAPQQKLDFHGEMRLIQPAMPQSTRGRGRGRGGTKRGGKRGKGKGFKE</sequence>
<comment type="caution">
    <text evidence="2">The sequence shown here is derived from an EMBL/GenBank/DDBJ whole genome shotgun (WGS) entry which is preliminary data.</text>
</comment>
<dbReference type="AlphaFoldDB" id="A0AAV7VU79"/>
<name>A0AAV7VU79_PLEWA</name>
<dbReference type="EMBL" id="JANPWB010000003">
    <property type="protein sequence ID" value="KAJ1203792.1"/>
    <property type="molecule type" value="Genomic_DNA"/>
</dbReference>
<gene>
    <name evidence="2" type="ORF">NDU88_007573</name>
</gene>
<feature type="compositionally biased region" description="Basic residues" evidence="1">
    <location>
        <begin position="139"/>
        <end position="161"/>
    </location>
</feature>
<feature type="region of interest" description="Disordered" evidence="1">
    <location>
        <begin position="94"/>
        <end position="161"/>
    </location>
</feature>
<evidence type="ECO:0000313" key="2">
    <source>
        <dbReference type="EMBL" id="KAJ1203792.1"/>
    </source>
</evidence>
<protein>
    <submittedName>
        <fullName evidence="2">Uncharacterized protein</fullName>
    </submittedName>
</protein>
<dbReference type="Proteomes" id="UP001066276">
    <property type="component" value="Chromosome 2_1"/>
</dbReference>
<accession>A0AAV7VU79</accession>
<proteinExistence type="predicted"/>
<keyword evidence="3" id="KW-1185">Reference proteome</keyword>
<evidence type="ECO:0000256" key="1">
    <source>
        <dbReference type="SAM" id="MobiDB-lite"/>
    </source>
</evidence>
<organism evidence="2 3">
    <name type="scientific">Pleurodeles waltl</name>
    <name type="common">Iberian ribbed newt</name>
    <dbReference type="NCBI Taxonomy" id="8319"/>
    <lineage>
        <taxon>Eukaryota</taxon>
        <taxon>Metazoa</taxon>
        <taxon>Chordata</taxon>
        <taxon>Craniata</taxon>
        <taxon>Vertebrata</taxon>
        <taxon>Euteleostomi</taxon>
        <taxon>Amphibia</taxon>
        <taxon>Batrachia</taxon>
        <taxon>Caudata</taxon>
        <taxon>Salamandroidea</taxon>
        <taxon>Salamandridae</taxon>
        <taxon>Pleurodelinae</taxon>
        <taxon>Pleurodeles</taxon>
    </lineage>
</organism>